<comment type="caution">
    <text evidence="1">The sequence shown here is derived from an EMBL/GenBank/DDBJ whole genome shotgun (WGS) entry which is preliminary data.</text>
</comment>
<proteinExistence type="predicted"/>
<accession>A0A1R0H7L3</accession>
<evidence type="ECO:0000313" key="1">
    <source>
        <dbReference type="EMBL" id="OLY85078.1"/>
    </source>
</evidence>
<dbReference type="AlphaFoldDB" id="A0A1R0H7L3"/>
<organism evidence="1 2">
    <name type="scientific">Smittium mucronatum</name>
    <dbReference type="NCBI Taxonomy" id="133383"/>
    <lineage>
        <taxon>Eukaryota</taxon>
        <taxon>Fungi</taxon>
        <taxon>Fungi incertae sedis</taxon>
        <taxon>Zoopagomycota</taxon>
        <taxon>Kickxellomycotina</taxon>
        <taxon>Harpellomycetes</taxon>
        <taxon>Harpellales</taxon>
        <taxon>Legeriomycetaceae</taxon>
        <taxon>Smittium</taxon>
    </lineage>
</organism>
<evidence type="ECO:0000313" key="2">
    <source>
        <dbReference type="Proteomes" id="UP000187455"/>
    </source>
</evidence>
<protein>
    <submittedName>
        <fullName evidence="1">Uncharacterized protein</fullName>
    </submittedName>
</protein>
<keyword evidence="2" id="KW-1185">Reference proteome</keyword>
<name>A0A1R0H7L3_9FUNG</name>
<dbReference type="EMBL" id="LSSL01000242">
    <property type="protein sequence ID" value="OLY85078.1"/>
    <property type="molecule type" value="Genomic_DNA"/>
</dbReference>
<sequence length="79" mass="9439">MEKKQGPKRQGRKSRSRFKSLYKKKEGLEVGLSDKTHANEKRISSIFRENVFMNTRFENKKWSLDTDSGIIYYLLKFFS</sequence>
<dbReference type="Proteomes" id="UP000187455">
    <property type="component" value="Unassembled WGS sequence"/>
</dbReference>
<gene>
    <name evidence="1" type="ORF">AYI68_g746</name>
</gene>
<reference evidence="1 2" key="1">
    <citation type="journal article" date="2016" name="Mol. Biol. Evol.">
        <title>Genome-Wide Survey of Gut Fungi (Harpellales) Reveals the First Horizontally Transferred Ubiquitin Gene from a Mosquito Host.</title>
        <authorList>
            <person name="Wang Y."/>
            <person name="White M.M."/>
            <person name="Kvist S."/>
            <person name="Moncalvo J.M."/>
        </authorList>
    </citation>
    <scope>NUCLEOTIDE SEQUENCE [LARGE SCALE GENOMIC DNA]</scope>
    <source>
        <strain evidence="1 2">ALG-7-W6</strain>
    </source>
</reference>